<comment type="catalytic activity">
    <reaction evidence="1">
        <text>ATP + protein L-histidine = ADP + protein N-phospho-L-histidine.</text>
        <dbReference type="EC" id="2.7.13.3"/>
    </reaction>
</comment>
<evidence type="ECO:0000256" key="8">
    <source>
        <dbReference type="ARBA" id="ARBA00023012"/>
    </source>
</evidence>
<dbReference type="SUPFAM" id="SSF55874">
    <property type="entry name" value="ATPase domain of HSP90 chaperone/DNA topoisomerase II/histidine kinase"/>
    <property type="match status" value="1"/>
</dbReference>
<dbReference type="EMBL" id="JBFBVU010000035">
    <property type="protein sequence ID" value="MEV8468658.1"/>
    <property type="molecule type" value="Genomic_DNA"/>
</dbReference>
<dbReference type="SMART" id="SM00387">
    <property type="entry name" value="HATPase_c"/>
    <property type="match status" value="1"/>
</dbReference>
<dbReference type="InterPro" id="IPR035965">
    <property type="entry name" value="PAS-like_dom_sf"/>
</dbReference>
<dbReference type="InterPro" id="IPR004358">
    <property type="entry name" value="Sig_transdc_His_kin-like_C"/>
</dbReference>
<dbReference type="Gene3D" id="3.30.450.20">
    <property type="entry name" value="PAS domain"/>
    <property type="match status" value="1"/>
</dbReference>
<feature type="domain" description="Histidine kinase" evidence="9">
    <location>
        <begin position="281"/>
        <end position="494"/>
    </location>
</feature>
<evidence type="ECO:0000256" key="7">
    <source>
        <dbReference type="ARBA" id="ARBA00022840"/>
    </source>
</evidence>
<gene>
    <name evidence="10" type="ORF">AB0T83_17980</name>
</gene>
<dbReference type="Proteomes" id="UP001553161">
    <property type="component" value="Unassembled WGS sequence"/>
</dbReference>
<keyword evidence="3" id="KW-0597">Phosphoprotein</keyword>
<evidence type="ECO:0000313" key="11">
    <source>
        <dbReference type="Proteomes" id="UP001553161"/>
    </source>
</evidence>
<dbReference type="PANTHER" id="PTHR43065:SF10">
    <property type="entry name" value="PEROXIDE STRESS-ACTIVATED HISTIDINE KINASE MAK3"/>
    <property type="match status" value="1"/>
</dbReference>
<evidence type="ECO:0000313" key="10">
    <source>
        <dbReference type="EMBL" id="MEV8468658.1"/>
    </source>
</evidence>
<dbReference type="PANTHER" id="PTHR43065">
    <property type="entry name" value="SENSOR HISTIDINE KINASE"/>
    <property type="match status" value="1"/>
</dbReference>
<keyword evidence="7" id="KW-0067">ATP-binding</keyword>
<dbReference type="InterPro" id="IPR036097">
    <property type="entry name" value="HisK_dim/P_sf"/>
</dbReference>
<keyword evidence="6 10" id="KW-0418">Kinase</keyword>
<comment type="caution">
    <text evidence="10">The sequence shown here is derived from an EMBL/GenBank/DDBJ whole genome shotgun (WGS) entry which is preliminary data.</text>
</comment>
<evidence type="ECO:0000256" key="6">
    <source>
        <dbReference type="ARBA" id="ARBA00022777"/>
    </source>
</evidence>
<evidence type="ECO:0000256" key="3">
    <source>
        <dbReference type="ARBA" id="ARBA00022553"/>
    </source>
</evidence>
<evidence type="ECO:0000256" key="4">
    <source>
        <dbReference type="ARBA" id="ARBA00022679"/>
    </source>
</evidence>
<evidence type="ECO:0000256" key="5">
    <source>
        <dbReference type="ARBA" id="ARBA00022741"/>
    </source>
</evidence>
<organism evidence="10 11">
    <name type="scientific">Meridianimarinicoccus marinus</name>
    <dbReference type="NCBI Taxonomy" id="3231483"/>
    <lineage>
        <taxon>Bacteria</taxon>
        <taxon>Pseudomonadati</taxon>
        <taxon>Pseudomonadota</taxon>
        <taxon>Alphaproteobacteria</taxon>
        <taxon>Rhodobacterales</taxon>
        <taxon>Paracoccaceae</taxon>
        <taxon>Meridianimarinicoccus</taxon>
    </lineage>
</organism>
<dbReference type="EC" id="2.7.13.3" evidence="2"/>
<evidence type="ECO:0000259" key="9">
    <source>
        <dbReference type="PROSITE" id="PS50109"/>
    </source>
</evidence>
<dbReference type="SMART" id="SM00388">
    <property type="entry name" value="HisKA"/>
    <property type="match status" value="1"/>
</dbReference>
<dbReference type="Pfam" id="PF00512">
    <property type="entry name" value="HisKA"/>
    <property type="match status" value="1"/>
</dbReference>
<dbReference type="GO" id="GO:0004673">
    <property type="term" value="F:protein histidine kinase activity"/>
    <property type="evidence" value="ECO:0007669"/>
    <property type="project" value="UniProtKB-EC"/>
</dbReference>
<reference evidence="10 11" key="1">
    <citation type="submission" date="2024-07" db="EMBL/GenBank/DDBJ databases">
        <authorList>
            <person name="Kang M."/>
        </authorList>
    </citation>
    <scope>NUCLEOTIDE SEQUENCE [LARGE SCALE GENOMIC DNA]</scope>
    <source>
        <strain evidence="10 11">DFM31</strain>
    </source>
</reference>
<keyword evidence="5" id="KW-0547">Nucleotide-binding</keyword>
<dbReference type="PROSITE" id="PS50109">
    <property type="entry name" value="HIS_KIN"/>
    <property type="match status" value="1"/>
</dbReference>
<dbReference type="InterPro" id="IPR036890">
    <property type="entry name" value="HATPase_C_sf"/>
</dbReference>
<dbReference type="PRINTS" id="PR00344">
    <property type="entry name" value="BCTRLSENSOR"/>
</dbReference>
<keyword evidence="8" id="KW-0902">Two-component regulatory system</keyword>
<evidence type="ECO:0000256" key="1">
    <source>
        <dbReference type="ARBA" id="ARBA00000085"/>
    </source>
</evidence>
<dbReference type="CDD" id="cd00082">
    <property type="entry name" value="HisKA"/>
    <property type="match status" value="1"/>
</dbReference>
<accession>A0ABV3LE22</accession>
<proteinExistence type="predicted"/>
<dbReference type="InterPro" id="IPR003594">
    <property type="entry name" value="HATPase_dom"/>
</dbReference>
<keyword evidence="4 10" id="KW-0808">Transferase</keyword>
<dbReference type="Gene3D" id="3.30.565.10">
    <property type="entry name" value="Histidine kinase-like ATPase, C-terminal domain"/>
    <property type="match status" value="1"/>
</dbReference>
<dbReference type="Pfam" id="PF02518">
    <property type="entry name" value="HATPase_c"/>
    <property type="match status" value="1"/>
</dbReference>
<name>A0ABV3LE22_9RHOB</name>
<protein>
    <recommendedName>
        <fullName evidence="2">histidine kinase</fullName>
        <ecNumber evidence="2">2.7.13.3</ecNumber>
    </recommendedName>
</protein>
<sequence length="499" mass="54226">MKPGLGDRLPEAPDPPGAVSIGEAIDLFEEAVVFFDAEARIVASNASFLKTFDAIREFVAPGSTWDIFLLEAERHALLDVQVCESLRLAEDLMLEGSIDPPAIEFSTDTRRAFAARLKAISNGGFALVVSETFDHRAEADSDRLAELMTSKVLEACPANLTMSRIGDGQILYRTPAATELLGTSRNMRDHFMHVEERADFITALLPDARVDDMRVTGRRRDGSAFAASLSARLIDYRDEEVVVAEMTDLTDELTMRAELERQKDLAFQSEKMSALGELLASVAHELNNPLSVVIGNAMMLGEEPLDESAMKRVSKLSDAADRCVKIVRTFLSMAREQPLELSPCSLGDLVETAIDAHKSHSENTTPALLVSLSDRLPDVMVDEVQIVQVILNLLNNAEQAMADSAVGDQVRISADLAETKSLVRLTISDNGPGVPKEIHGRIFDPLFTTKSNGKGTGVGLAFCHRVLAAHGGSIQLDKSMGGGARFVLELPVERSGLLR</sequence>
<dbReference type="InterPro" id="IPR003661">
    <property type="entry name" value="HisK_dim/P_dom"/>
</dbReference>
<dbReference type="Gene3D" id="1.10.287.130">
    <property type="match status" value="1"/>
</dbReference>
<evidence type="ECO:0000256" key="2">
    <source>
        <dbReference type="ARBA" id="ARBA00012438"/>
    </source>
</evidence>
<dbReference type="SUPFAM" id="SSF47384">
    <property type="entry name" value="Homodimeric domain of signal transducing histidine kinase"/>
    <property type="match status" value="1"/>
</dbReference>
<dbReference type="InterPro" id="IPR005467">
    <property type="entry name" value="His_kinase_dom"/>
</dbReference>
<keyword evidence="11" id="KW-1185">Reference proteome</keyword>
<dbReference type="SUPFAM" id="SSF55785">
    <property type="entry name" value="PYP-like sensor domain (PAS domain)"/>
    <property type="match status" value="1"/>
</dbReference>